<dbReference type="EMBL" id="ML732412">
    <property type="protein sequence ID" value="KAB8068160.1"/>
    <property type="molecule type" value="Genomic_DNA"/>
</dbReference>
<feature type="region of interest" description="Disordered" evidence="1">
    <location>
        <begin position="338"/>
        <end position="360"/>
    </location>
</feature>
<dbReference type="Gene3D" id="3.40.30.10">
    <property type="entry name" value="Glutaredoxin"/>
    <property type="match status" value="1"/>
</dbReference>
<protein>
    <recommendedName>
        <fullName evidence="2">GST C-terminal domain-containing protein</fullName>
    </recommendedName>
</protein>
<feature type="domain" description="GST C-terminal" evidence="2">
    <location>
        <begin position="436"/>
        <end position="572"/>
    </location>
</feature>
<dbReference type="InterPro" id="IPR036249">
    <property type="entry name" value="Thioredoxin-like_sf"/>
</dbReference>
<dbReference type="Pfam" id="PF13417">
    <property type="entry name" value="GST_N_3"/>
    <property type="match status" value="1"/>
</dbReference>
<dbReference type="Pfam" id="PF13410">
    <property type="entry name" value="GST_C_2"/>
    <property type="match status" value="1"/>
</dbReference>
<gene>
    <name evidence="3" type="ORF">BDV29DRAFT_195874</name>
</gene>
<dbReference type="InterPro" id="IPR004045">
    <property type="entry name" value="Glutathione_S-Trfase_N"/>
</dbReference>
<dbReference type="SUPFAM" id="SSF52833">
    <property type="entry name" value="Thioredoxin-like"/>
    <property type="match status" value="1"/>
</dbReference>
<feature type="compositionally biased region" description="Low complexity" evidence="1">
    <location>
        <begin position="31"/>
        <end position="40"/>
    </location>
</feature>
<evidence type="ECO:0000313" key="3">
    <source>
        <dbReference type="EMBL" id="KAB8068160.1"/>
    </source>
</evidence>
<dbReference type="SUPFAM" id="SSF47616">
    <property type="entry name" value="GST C-terminal domain-like"/>
    <property type="match status" value="1"/>
</dbReference>
<dbReference type="InterPro" id="IPR010987">
    <property type="entry name" value="Glutathione-S-Trfase_C-like"/>
</dbReference>
<feature type="region of interest" description="Disordered" evidence="1">
    <location>
        <begin position="301"/>
        <end position="324"/>
    </location>
</feature>
<evidence type="ECO:0000313" key="4">
    <source>
        <dbReference type="Proteomes" id="UP000326565"/>
    </source>
</evidence>
<feature type="compositionally biased region" description="Polar residues" evidence="1">
    <location>
        <begin position="344"/>
        <end position="358"/>
    </location>
</feature>
<dbReference type="CDD" id="cd00299">
    <property type="entry name" value="GST_C_family"/>
    <property type="match status" value="1"/>
</dbReference>
<dbReference type="AlphaFoldDB" id="A0A5N5WLT4"/>
<dbReference type="Proteomes" id="UP000326565">
    <property type="component" value="Unassembled WGS sequence"/>
</dbReference>
<feature type="compositionally biased region" description="Basic and acidic residues" evidence="1">
    <location>
        <begin position="41"/>
        <end position="51"/>
    </location>
</feature>
<accession>A0A5N5WLT4</accession>
<dbReference type="InterPro" id="IPR050983">
    <property type="entry name" value="GST_Omega/HSP26"/>
</dbReference>
<dbReference type="PROSITE" id="PS50405">
    <property type="entry name" value="GST_CTER"/>
    <property type="match status" value="1"/>
</dbReference>
<reference evidence="3 4" key="1">
    <citation type="submission" date="2019-04" db="EMBL/GenBank/DDBJ databases">
        <title>Friends and foes A comparative genomics study of 23 Aspergillus species from section Flavi.</title>
        <authorList>
            <consortium name="DOE Joint Genome Institute"/>
            <person name="Kjaerbolling I."/>
            <person name="Vesth T."/>
            <person name="Frisvad J.C."/>
            <person name="Nybo J.L."/>
            <person name="Theobald S."/>
            <person name="Kildgaard S."/>
            <person name="Isbrandt T."/>
            <person name="Kuo A."/>
            <person name="Sato A."/>
            <person name="Lyhne E.K."/>
            <person name="Kogle M.E."/>
            <person name="Wiebenga A."/>
            <person name="Kun R.S."/>
            <person name="Lubbers R.J."/>
            <person name="Makela M.R."/>
            <person name="Barry K."/>
            <person name="Chovatia M."/>
            <person name="Clum A."/>
            <person name="Daum C."/>
            <person name="Haridas S."/>
            <person name="He G."/>
            <person name="LaButti K."/>
            <person name="Lipzen A."/>
            <person name="Mondo S."/>
            <person name="Riley R."/>
            <person name="Salamov A."/>
            <person name="Simmons B.A."/>
            <person name="Magnuson J.K."/>
            <person name="Henrissat B."/>
            <person name="Mortensen U.H."/>
            <person name="Larsen T.O."/>
            <person name="Devries R.P."/>
            <person name="Grigoriev I.V."/>
            <person name="Machida M."/>
            <person name="Baker S.E."/>
            <person name="Andersen M.R."/>
        </authorList>
    </citation>
    <scope>NUCLEOTIDE SEQUENCE [LARGE SCALE GENOMIC DNA]</scope>
    <source>
        <strain evidence="3 4">CBS 151.66</strain>
    </source>
</reference>
<dbReference type="InterPro" id="IPR036282">
    <property type="entry name" value="Glutathione-S-Trfase_C_sf"/>
</dbReference>
<feature type="region of interest" description="Disordered" evidence="1">
    <location>
        <begin position="30"/>
        <end position="59"/>
    </location>
</feature>
<dbReference type="GO" id="GO:0005737">
    <property type="term" value="C:cytoplasm"/>
    <property type="evidence" value="ECO:0007669"/>
    <property type="project" value="TreeGrafter"/>
</dbReference>
<feature type="region of interest" description="Disordered" evidence="1">
    <location>
        <begin position="188"/>
        <end position="215"/>
    </location>
</feature>
<feature type="compositionally biased region" description="Basic and acidic residues" evidence="1">
    <location>
        <begin position="315"/>
        <end position="324"/>
    </location>
</feature>
<proteinExistence type="predicted"/>
<dbReference type="OrthoDB" id="4951845at2759"/>
<keyword evidence="4" id="KW-1185">Reference proteome</keyword>
<dbReference type="PANTHER" id="PTHR43968">
    <property type="match status" value="1"/>
</dbReference>
<evidence type="ECO:0000259" key="2">
    <source>
        <dbReference type="PROSITE" id="PS50405"/>
    </source>
</evidence>
<sequence>MDNPGIQSSDLPHTLHLDSLSGVAEDASTLAAAAAQAQQQHQHDIHEHVPDADSTEAQSLRPLQSAVGPLESYPLQHQEQDGARPYRESYNLLPRDGPHSLQVQHQSHTYAEASIFASQQGGYLRDMTSVLDPPDLDLWRERLFNVDETIVLSEEQFLTYFPHVDNIYSHRSTQHYKRKPLVSHYWDCRLKGRPPGTPKSDDPNKKKRKRTARQRDLCDVKIKITEYFPGYSAMIGPEGTARVPLGPDSMSSGDSLFATPGGQHRERQPFGVLTPNPPLPEGHPGANGQRFFTIQRVNGNGANGKNDGVGGGHRHTLEESDRVKKNSVQRYLLKEAREKRKTVSTRTMSTQNQPAQKTYHTKASGLAAETVMNHSNENELKLYGSCFCPFVQRVWIALEVKGIPYQYLEVDPYQKPQSLLELEDLNTGPPLLPPGDAKLRAHCRLWSDFVNRHIVPNFYRVLQEQDEQKQISNAQELRDAFNTLVNAADSQGPFFLGANISFVDVQVAPWIIRLDRVLKPYRGWPDAEAGSRWGAWINAIEANDHVKATTSDDELYLDSYERYAQNRPNTSQLANAINSGRGLP</sequence>
<evidence type="ECO:0000256" key="1">
    <source>
        <dbReference type="SAM" id="MobiDB-lite"/>
    </source>
</evidence>
<dbReference type="PANTHER" id="PTHR43968:SF6">
    <property type="entry name" value="GLUTATHIONE S-TRANSFERASE OMEGA"/>
    <property type="match status" value="1"/>
</dbReference>
<organism evidence="3 4">
    <name type="scientific">Aspergillus leporis</name>
    <dbReference type="NCBI Taxonomy" id="41062"/>
    <lineage>
        <taxon>Eukaryota</taxon>
        <taxon>Fungi</taxon>
        <taxon>Dikarya</taxon>
        <taxon>Ascomycota</taxon>
        <taxon>Pezizomycotina</taxon>
        <taxon>Eurotiomycetes</taxon>
        <taxon>Eurotiomycetidae</taxon>
        <taxon>Eurotiales</taxon>
        <taxon>Aspergillaceae</taxon>
        <taxon>Aspergillus</taxon>
        <taxon>Aspergillus subgen. Circumdati</taxon>
    </lineage>
</organism>
<name>A0A5N5WLT4_9EURO</name>
<dbReference type="Gene3D" id="1.20.1050.10">
    <property type="match status" value="1"/>
</dbReference>